<dbReference type="AlphaFoldDB" id="A0A6P5S6H5"/>
<dbReference type="GeneID" id="110754541"/>
<feature type="region of interest" description="Disordered" evidence="1">
    <location>
        <begin position="69"/>
        <end position="147"/>
    </location>
</feature>
<protein>
    <submittedName>
        <fullName evidence="4">Probable pathogenesis-related protein ARB_02861</fullName>
    </submittedName>
</protein>
<dbReference type="RefSeq" id="XP_021811304.1">
    <property type="nucleotide sequence ID" value="XM_021955612.1"/>
</dbReference>
<name>A0A6P5S6H5_PRUAV</name>
<dbReference type="KEGG" id="pavi:110754541"/>
<proteinExistence type="predicted"/>
<reference evidence="4" key="1">
    <citation type="submission" date="2025-08" db="UniProtKB">
        <authorList>
            <consortium name="RefSeq"/>
        </authorList>
    </citation>
    <scope>IDENTIFICATION</scope>
</reference>
<keyword evidence="2" id="KW-0732">Signal</keyword>
<accession>A0A6P5S6H5</accession>
<feature type="compositionally biased region" description="Pro residues" evidence="1">
    <location>
        <begin position="89"/>
        <end position="121"/>
    </location>
</feature>
<feature type="signal peptide" evidence="2">
    <location>
        <begin position="1"/>
        <end position="27"/>
    </location>
</feature>
<keyword evidence="3" id="KW-1185">Reference proteome</keyword>
<evidence type="ECO:0000313" key="4">
    <source>
        <dbReference type="RefSeq" id="XP_021811304.1"/>
    </source>
</evidence>
<sequence>MASSSKTFLLLGFMCALVILISSEVSARELAEITKPAIPGAIPIPLKAVQVRELSDACSPYTYQFRTFRRAPPPPPALAPHWQQRRALPLPPAPEPEPEPPLPPLPPAPEPPPSPSPPLAPVPGEYRQGQGHHEKPGLGVAETETGN</sequence>
<organism evidence="3 4">
    <name type="scientific">Prunus avium</name>
    <name type="common">Cherry</name>
    <name type="synonym">Cerasus avium</name>
    <dbReference type="NCBI Taxonomy" id="42229"/>
    <lineage>
        <taxon>Eukaryota</taxon>
        <taxon>Viridiplantae</taxon>
        <taxon>Streptophyta</taxon>
        <taxon>Embryophyta</taxon>
        <taxon>Tracheophyta</taxon>
        <taxon>Spermatophyta</taxon>
        <taxon>Magnoliopsida</taxon>
        <taxon>eudicotyledons</taxon>
        <taxon>Gunneridae</taxon>
        <taxon>Pentapetalae</taxon>
        <taxon>rosids</taxon>
        <taxon>fabids</taxon>
        <taxon>Rosales</taxon>
        <taxon>Rosaceae</taxon>
        <taxon>Amygdaloideae</taxon>
        <taxon>Amygdaleae</taxon>
        <taxon>Prunus</taxon>
    </lineage>
</organism>
<dbReference type="Proteomes" id="UP000515124">
    <property type="component" value="Unplaced"/>
</dbReference>
<evidence type="ECO:0000256" key="2">
    <source>
        <dbReference type="SAM" id="SignalP"/>
    </source>
</evidence>
<evidence type="ECO:0000313" key="3">
    <source>
        <dbReference type="Proteomes" id="UP000515124"/>
    </source>
</evidence>
<evidence type="ECO:0000256" key="1">
    <source>
        <dbReference type="SAM" id="MobiDB-lite"/>
    </source>
</evidence>
<gene>
    <name evidence="4" type="primary">LOC110754541</name>
</gene>
<feature type="chain" id="PRO_5028403339" evidence="2">
    <location>
        <begin position="28"/>
        <end position="147"/>
    </location>
</feature>